<comment type="similarity">
    <text evidence="3 12">Belongs to the methylenetetrahydrofolate reductase family.</text>
</comment>
<dbReference type="GO" id="GO:0035999">
    <property type="term" value="P:tetrahydrofolate interconversion"/>
    <property type="evidence" value="ECO:0007669"/>
    <property type="project" value="UniProtKB-UniPathway"/>
</dbReference>
<evidence type="ECO:0000256" key="1">
    <source>
        <dbReference type="ARBA" id="ARBA00001974"/>
    </source>
</evidence>
<evidence type="ECO:0000256" key="3">
    <source>
        <dbReference type="ARBA" id="ARBA00006743"/>
    </source>
</evidence>
<dbReference type="InterPro" id="IPR003171">
    <property type="entry name" value="Mehydrof_redctse-like"/>
</dbReference>
<evidence type="ECO:0000256" key="5">
    <source>
        <dbReference type="ARBA" id="ARBA00022630"/>
    </source>
</evidence>
<name>Q08QG9_STIAD</name>
<comment type="caution">
    <text evidence="13">The sequence shown here is derived from an EMBL/GenBank/DDBJ whole genome shotgun (WGS) entry which is preliminary data.</text>
</comment>
<evidence type="ECO:0000256" key="8">
    <source>
        <dbReference type="ARBA" id="ARBA00023027"/>
    </source>
</evidence>
<comment type="pathway">
    <text evidence="10">Amino-acid biosynthesis; L-methionine biosynthesis via de novo pathway.</text>
</comment>
<dbReference type="CDD" id="cd00537">
    <property type="entry name" value="MTHFR"/>
    <property type="match status" value="1"/>
</dbReference>
<evidence type="ECO:0000313" key="13">
    <source>
        <dbReference type="EMBL" id="EAU62716.1"/>
    </source>
</evidence>
<keyword evidence="7 12" id="KW-0560">Oxidoreductase</keyword>
<dbReference type="Pfam" id="PF02219">
    <property type="entry name" value="MTHFR"/>
    <property type="match status" value="1"/>
</dbReference>
<dbReference type="PANTHER" id="PTHR45754:SF3">
    <property type="entry name" value="METHYLENETETRAHYDROFOLATE REDUCTASE (NADPH)"/>
    <property type="match status" value="1"/>
</dbReference>
<keyword evidence="9" id="KW-0486">Methionine biosynthesis</keyword>
<dbReference type="GO" id="GO:0106312">
    <property type="term" value="F:methylenetetrahydrofolate reductase (NADH) activity"/>
    <property type="evidence" value="ECO:0007669"/>
    <property type="project" value="UniProtKB-EC"/>
</dbReference>
<evidence type="ECO:0000256" key="12">
    <source>
        <dbReference type="RuleBase" id="RU003862"/>
    </source>
</evidence>
<evidence type="ECO:0000256" key="7">
    <source>
        <dbReference type="ARBA" id="ARBA00023002"/>
    </source>
</evidence>
<dbReference type="EC" id="1.5.1.54" evidence="12"/>
<dbReference type="GO" id="GO:0009086">
    <property type="term" value="P:methionine biosynthetic process"/>
    <property type="evidence" value="ECO:0007669"/>
    <property type="project" value="UniProtKB-KW"/>
</dbReference>
<dbReference type="AlphaFoldDB" id="Q08QG9"/>
<dbReference type="GO" id="GO:0071949">
    <property type="term" value="F:FAD binding"/>
    <property type="evidence" value="ECO:0007669"/>
    <property type="project" value="TreeGrafter"/>
</dbReference>
<dbReference type="PANTHER" id="PTHR45754">
    <property type="entry name" value="METHYLENETETRAHYDROFOLATE REDUCTASE"/>
    <property type="match status" value="1"/>
</dbReference>
<dbReference type="PATRIC" id="fig|378806.16.peg.1522"/>
<evidence type="ECO:0000256" key="4">
    <source>
        <dbReference type="ARBA" id="ARBA00022605"/>
    </source>
</evidence>
<keyword evidence="6 12" id="KW-0274">FAD</keyword>
<dbReference type="EMBL" id="AAMD01000211">
    <property type="protein sequence ID" value="EAU62716.1"/>
    <property type="molecule type" value="Genomic_DNA"/>
</dbReference>
<keyword evidence="5 12" id="KW-0285">Flavoprotein</keyword>
<evidence type="ECO:0000313" key="14">
    <source>
        <dbReference type="Proteomes" id="UP000032702"/>
    </source>
</evidence>
<evidence type="ECO:0000256" key="9">
    <source>
        <dbReference type="ARBA" id="ARBA00023167"/>
    </source>
</evidence>
<dbReference type="InterPro" id="IPR029041">
    <property type="entry name" value="FAD-linked_oxidoreductase-like"/>
</dbReference>
<comment type="catalytic activity">
    <reaction evidence="11">
        <text>(6S)-5-methyl-5,6,7,8-tetrahydrofolate + NAD(+) = (6R)-5,10-methylene-5,6,7,8-tetrahydrofolate + NADH + H(+)</text>
        <dbReference type="Rhea" id="RHEA:19821"/>
        <dbReference type="ChEBI" id="CHEBI:15378"/>
        <dbReference type="ChEBI" id="CHEBI:15636"/>
        <dbReference type="ChEBI" id="CHEBI:18608"/>
        <dbReference type="ChEBI" id="CHEBI:57540"/>
        <dbReference type="ChEBI" id="CHEBI:57945"/>
        <dbReference type="EC" id="1.5.1.54"/>
    </reaction>
    <physiologicalReaction direction="right-to-left" evidence="11">
        <dbReference type="Rhea" id="RHEA:19823"/>
    </physiologicalReaction>
</comment>
<evidence type="ECO:0000256" key="6">
    <source>
        <dbReference type="ARBA" id="ARBA00022827"/>
    </source>
</evidence>
<dbReference type="InterPro" id="IPR004620">
    <property type="entry name" value="MTHF_reductase_bac"/>
</dbReference>
<evidence type="ECO:0000256" key="2">
    <source>
        <dbReference type="ARBA" id="ARBA00004777"/>
    </source>
</evidence>
<dbReference type="Gene3D" id="3.20.20.220">
    <property type="match status" value="1"/>
</dbReference>
<protein>
    <recommendedName>
        <fullName evidence="12">Methylenetetrahydrofolate reductase</fullName>
        <ecNumber evidence="12">1.5.1.54</ecNumber>
    </recommendedName>
</protein>
<gene>
    <name evidence="13" type="primary">metF</name>
    <name evidence="13" type="ORF">STIAU_3457</name>
</gene>
<evidence type="ECO:0000256" key="11">
    <source>
        <dbReference type="ARBA" id="ARBA00048628"/>
    </source>
</evidence>
<dbReference type="GO" id="GO:0005829">
    <property type="term" value="C:cytosol"/>
    <property type="evidence" value="ECO:0007669"/>
    <property type="project" value="InterPro"/>
</dbReference>
<proteinExistence type="inferred from homology"/>
<keyword evidence="8" id="KW-0520">NAD</keyword>
<reference evidence="13 14" key="1">
    <citation type="submission" date="2006-04" db="EMBL/GenBank/DDBJ databases">
        <authorList>
            <person name="Nierman W.C."/>
        </authorList>
    </citation>
    <scope>NUCLEOTIDE SEQUENCE [LARGE SCALE GENOMIC DNA]</scope>
    <source>
        <strain evidence="13 14">DW4/3-1</strain>
    </source>
</reference>
<comment type="pathway">
    <text evidence="2 12">One-carbon metabolism; tetrahydrofolate interconversion.</text>
</comment>
<comment type="cofactor">
    <cofactor evidence="1 12">
        <name>FAD</name>
        <dbReference type="ChEBI" id="CHEBI:57692"/>
    </cofactor>
</comment>
<dbReference type="NCBIfam" id="TIGR00676">
    <property type="entry name" value="fadh2"/>
    <property type="match status" value="1"/>
</dbReference>
<dbReference type="SUPFAM" id="SSF51730">
    <property type="entry name" value="FAD-linked oxidoreductase"/>
    <property type="match status" value="1"/>
</dbReference>
<dbReference type="Proteomes" id="UP000032702">
    <property type="component" value="Unassembled WGS sequence"/>
</dbReference>
<keyword evidence="4" id="KW-0028">Amino-acid biosynthesis</keyword>
<accession>Q08QG9</accession>
<evidence type="ECO:0000256" key="10">
    <source>
        <dbReference type="ARBA" id="ARBA00034478"/>
    </source>
</evidence>
<sequence length="327" mass="36086">MRKAIVFSSGGGVKSGRTIAAHLFQSRPPGTDYTGPVMKIRNRLNPSNPCFSFEFFPPKTDEGTENLLKTVEELAPLEPGFVSVTYGAGGSTREKTLGLVTRIKQTTGIESMAHLTCVGHTRDELREVLQQLEAAKLDNVLVLRGDPPRGQTTFAPTPGGFRYASELVEFIREEDFNFCVGGACYPEGHVETESRDEDLQHLKAKVDAGLDFIITQLFFDNAFYFDFVERARRVGINVPIVPGIMPITNVEQVQRFTRLCGATVPMRLGLQLDRVKDQPDAVVQLGVAHATVQCMELLSRGVPGIHFYTLNKSPATRMILGALRSRS</sequence>
<organism evidence="13 14">
    <name type="scientific">Stigmatella aurantiaca (strain DW4/3-1)</name>
    <dbReference type="NCBI Taxonomy" id="378806"/>
    <lineage>
        <taxon>Bacteria</taxon>
        <taxon>Pseudomonadati</taxon>
        <taxon>Myxococcota</taxon>
        <taxon>Myxococcia</taxon>
        <taxon>Myxococcales</taxon>
        <taxon>Cystobacterineae</taxon>
        <taxon>Archangiaceae</taxon>
        <taxon>Stigmatella</taxon>
    </lineage>
</organism>
<dbReference type="UniPathway" id="UPA00193"/>